<evidence type="ECO:0000313" key="10">
    <source>
        <dbReference type="EMBL" id="MBB4640309.1"/>
    </source>
</evidence>
<comment type="catalytic activity">
    <reaction evidence="8">
        <text>Mo-molybdopterin + GTP + H(+) = Mo-molybdopterin guanine dinucleotide + diphosphate</text>
        <dbReference type="Rhea" id="RHEA:34243"/>
        <dbReference type="ChEBI" id="CHEBI:15378"/>
        <dbReference type="ChEBI" id="CHEBI:33019"/>
        <dbReference type="ChEBI" id="CHEBI:37565"/>
        <dbReference type="ChEBI" id="CHEBI:71302"/>
        <dbReference type="ChEBI" id="CHEBI:71310"/>
        <dbReference type="EC" id="2.7.7.77"/>
    </reaction>
</comment>
<evidence type="ECO:0000313" key="11">
    <source>
        <dbReference type="Proteomes" id="UP000575068"/>
    </source>
</evidence>
<evidence type="ECO:0000256" key="2">
    <source>
        <dbReference type="ARBA" id="ARBA00022679"/>
    </source>
</evidence>
<dbReference type="Pfam" id="PF12804">
    <property type="entry name" value="NTP_transf_3"/>
    <property type="match status" value="1"/>
</dbReference>
<keyword evidence="3 8" id="KW-0479">Metal-binding</keyword>
<keyword evidence="7 8" id="KW-0501">Molybdenum cofactor biosynthesis</keyword>
<evidence type="ECO:0000256" key="4">
    <source>
        <dbReference type="ARBA" id="ARBA00022741"/>
    </source>
</evidence>
<gene>
    <name evidence="8" type="primary">mobA</name>
    <name evidence="10" type="ORF">HNQ99_000597</name>
</gene>
<keyword evidence="1 8" id="KW-0963">Cytoplasm</keyword>
<reference evidence="10 11" key="1">
    <citation type="submission" date="2020-08" db="EMBL/GenBank/DDBJ databases">
        <title>Genomic Encyclopedia of Type Strains, Phase IV (KMG-IV): sequencing the most valuable type-strain genomes for metagenomic binning, comparative biology and taxonomic classification.</title>
        <authorList>
            <person name="Goeker M."/>
        </authorList>
    </citation>
    <scope>NUCLEOTIDE SEQUENCE [LARGE SCALE GENOMIC DNA]</scope>
    <source>
        <strain evidence="10 11">DSM 7465</strain>
    </source>
</reference>
<keyword evidence="10" id="KW-0548">Nucleotidyltransferase</keyword>
<comment type="similarity">
    <text evidence="8">Belongs to the MobA family.</text>
</comment>
<evidence type="ECO:0000256" key="1">
    <source>
        <dbReference type="ARBA" id="ARBA00022490"/>
    </source>
</evidence>
<comment type="subunit">
    <text evidence="8">Monomer.</text>
</comment>
<dbReference type="RefSeq" id="WP_184474163.1">
    <property type="nucleotide sequence ID" value="NZ_JACHOV010000002.1"/>
</dbReference>
<accession>A0A840HRQ4</accession>
<comment type="subcellular location">
    <subcellularLocation>
        <location evidence="8">Cytoplasm</location>
    </subcellularLocation>
</comment>
<dbReference type="GO" id="GO:0005737">
    <property type="term" value="C:cytoplasm"/>
    <property type="evidence" value="ECO:0007669"/>
    <property type="project" value="UniProtKB-SubCell"/>
</dbReference>
<dbReference type="PANTHER" id="PTHR19136:SF81">
    <property type="entry name" value="MOLYBDENUM COFACTOR GUANYLYLTRANSFERASE"/>
    <property type="match status" value="1"/>
</dbReference>
<evidence type="ECO:0000256" key="3">
    <source>
        <dbReference type="ARBA" id="ARBA00022723"/>
    </source>
</evidence>
<dbReference type="Proteomes" id="UP000575068">
    <property type="component" value="Unassembled WGS sequence"/>
</dbReference>
<keyword evidence="4 8" id="KW-0547">Nucleotide-binding</keyword>
<comment type="caution">
    <text evidence="10">The sequence shown here is derived from an EMBL/GenBank/DDBJ whole genome shotgun (WGS) entry which is preliminary data.</text>
</comment>
<evidence type="ECO:0000256" key="6">
    <source>
        <dbReference type="ARBA" id="ARBA00023134"/>
    </source>
</evidence>
<dbReference type="EC" id="2.7.7.77" evidence="8"/>
<sequence>MKLLGALIAGGQSRRFGSDKAIASIGGRPLLAHVIEAMEPQVDELVMCGREWPGLTSLSDRPKAGQGPLGGICAALHYARESGFDAVLTASCDTLPIPPRLAAVLNYQSAVIQDQPLFGYWPTEMAPLLDRWLEEQPRRDMRAWIERSGAHEVETDIAFSNLNTQDDYARFTAQRGWTS</sequence>
<dbReference type="GO" id="GO:0046872">
    <property type="term" value="F:metal ion binding"/>
    <property type="evidence" value="ECO:0007669"/>
    <property type="project" value="UniProtKB-KW"/>
</dbReference>
<keyword evidence="5 8" id="KW-0460">Magnesium</keyword>
<dbReference type="Gene3D" id="3.90.550.10">
    <property type="entry name" value="Spore Coat Polysaccharide Biosynthesis Protein SpsA, Chain A"/>
    <property type="match status" value="1"/>
</dbReference>
<feature type="binding site" evidence="8">
    <location>
        <position position="93"/>
    </location>
    <ligand>
        <name>GTP</name>
        <dbReference type="ChEBI" id="CHEBI:37565"/>
    </ligand>
</feature>
<dbReference type="GO" id="GO:1902758">
    <property type="term" value="P:bis(molybdopterin guanine dinucleotide)molybdenum biosynthetic process"/>
    <property type="evidence" value="ECO:0007669"/>
    <property type="project" value="TreeGrafter"/>
</dbReference>
<name>A0A840HRQ4_9SPHN</name>
<dbReference type="GO" id="GO:0005525">
    <property type="term" value="F:GTP binding"/>
    <property type="evidence" value="ECO:0007669"/>
    <property type="project" value="UniProtKB-UniRule"/>
</dbReference>
<feature type="binding site" evidence="8">
    <location>
        <begin position="8"/>
        <end position="10"/>
    </location>
    <ligand>
        <name>GTP</name>
        <dbReference type="ChEBI" id="CHEBI:37565"/>
    </ligand>
</feature>
<comment type="function">
    <text evidence="8">Transfers a GMP moiety from GTP to Mo-molybdopterin (Mo-MPT) cofactor (Moco or molybdenum cofactor) to form Mo-molybdopterin guanine dinucleotide (Mo-MGD) cofactor.</text>
</comment>
<dbReference type="InterPro" id="IPR029044">
    <property type="entry name" value="Nucleotide-diphossugar_trans"/>
</dbReference>
<keyword evidence="11" id="KW-1185">Reference proteome</keyword>
<dbReference type="GO" id="GO:0061603">
    <property type="term" value="F:molybdenum cofactor guanylyltransferase activity"/>
    <property type="evidence" value="ECO:0007669"/>
    <property type="project" value="UniProtKB-EC"/>
</dbReference>
<feature type="domain" description="MobA-like NTP transferase" evidence="9">
    <location>
        <begin position="6"/>
        <end position="143"/>
    </location>
</feature>
<evidence type="ECO:0000259" key="9">
    <source>
        <dbReference type="Pfam" id="PF12804"/>
    </source>
</evidence>
<dbReference type="AlphaFoldDB" id="A0A840HRQ4"/>
<dbReference type="SUPFAM" id="SSF53448">
    <property type="entry name" value="Nucleotide-diphospho-sugar transferases"/>
    <property type="match status" value="1"/>
</dbReference>
<dbReference type="InterPro" id="IPR013482">
    <property type="entry name" value="Molybde_CF_guanTrfase"/>
</dbReference>
<feature type="binding site" evidence="8">
    <location>
        <position position="93"/>
    </location>
    <ligand>
        <name>Mg(2+)</name>
        <dbReference type="ChEBI" id="CHEBI:18420"/>
    </ligand>
</feature>
<protein>
    <recommendedName>
        <fullName evidence="8">Molybdenum cofactor guanylyltransferase</fullName>
        <shortName evidence="8">MoCo guanylyltransferase</shortName>
        <ecNumber evidence="8">2.7.7.77</ecNumber>
    </recommendedName>
    <alternativeName>
        <fullName evidence="8">GTP:molybdopterin guanylyltransferase</fullName>
    </alternativeName>
    <alternativeName>
        <fullName evidence="8">Mo-MPT guanylyltransferase</fullName>
    </alternativeName>
    <alternativeName>
        <fullName evidence="8">Molybdopterin guanylyltransferase</fullName>
    </alternativeName>
    <alternativeName>
        <fullName evidence="8">Molybdopterin-guanine dinucleotide synthase</fullName>
        <shortName evidence="8">MGD synthase</shortName>
    </alternativeName>
</protein>
<comment type="domain">
    <text evidence="8">The N-terminal domain determines nucleotide recognition and specific binding, while the C-terminal domain determines the specific binding to the target protein.</text>
</comment>
<feature type="binding site" evidence="8">
    <location>
        <position position="20"/>
    </location>
    <ligand>
        <name>GTP</name>
        <dbReference type="ChEBI" id="CHEBI:37565"/>
    </ligand>
</feature>
<proteinExistence type="inferred from homology"/>
<evidence type="ECO:0000256" key="7">
    <source>
        <dbReference type="ARBA" id="ARBA00023150"/>
    </source>
</evidence>
<dbReference type="InterPro" id="IPR025877">
    <property type="entry name" value="MobA-like_NTP_Trfase"/>
</dbReference>
<feature type="binding site" evidence="8">
    <location>
        <position position="60"/>
    </location>
    <ligand>
        <name>GTP</name>
        <dbReference type="ChEBI" id="CHEBI:37565"/>
    </ligand>
</feature>
<dbReference type="HAMAP" id="MF_00316">
    <property type="entry name" value="MobA"/>
    <property type="match status" value="1"/>
</dbReference>
<comment type="cofactor">
    <cofactor evidence="8">
        <name>Mg(2+)</name>
        <dbReference type="ChEBI" id="CHEBI:18420"/>
    </cofactor>
</comment>
<comment type="caution">
    <text evidence="8">Lacks conserved residue(s) required for the propagation of feature annotation.</text>
</comment>
<organism evidence="10 11">
    <name type="scientific">Rhizorhapis suberifaciens</name>
    <name type="common">corky root of lettuce</name>
    <dbReference type="NCBI Taxonomy" id="13656"/>
    <lineage>
        <taxon>Bacteria</taxon>
        <taxon>Pseudomonadati</taxon>
        <taxon>Pseudomonadota</taxon>
        <taxon>Alphaproteobacteria</taxon>
        <taxon>Sphingomonadales</taxon>
        <taxon>Sphingomonadaceae</taxon>
        <taxon>Rhizorhapis</taxon>
    </lineage>
</organism>
<dbReference type="PANTHER" id="PTHR19136">
    <property type="entry name" value="MOLYBDENUM COFACTOR GUANYLYLTRANSFERASE"/>
    <property type="match status" value="1"/>
</dbReference>
<keyword evidence="6 8" id="KW-0342">GTP-binding</keyword>
<keyword evidence="2 8" id="KW-0808">Transferase</keyword>
<dbReference type="CDD" id="cd02503">
    <property type="entry name" value="MobA"/>
    <property type="match status" value="1"/>
</dbReference>
<evidence type="ECO:0000256" key="5">
    <source>
        <dbReference type="ARBA" id="ARBA00022842"/>
    </source>
</evidence>
<dbReference type="EMBL" id="JACHOV010000002">
    <property type="protein sequence ID" value="MBB4640309.1"/>
    <property type="molecule type" value="Genomic_DNA"/>
</dbReference>
<evidence type="ECO:0000256" key="8">
    <source>
        <dbReference type="HAMAP-Rule" id="MF_00316"/>
    </source>
</evidence>